<evidence type="ECO:0000256" key="2">
    <source>
        <dbReference type="ARBA" id="ARBA00023125"/>
    </source>
</evidence>
<dbReference type="Gene3D" id="3.30.730.10">
    <property type="entry name" value="AP2/ERF domain"/>
    <property type="match status" value="1"/>
</dbReference>
<dbReference type="Proteomes" id="UP001595379">
    <property type="component" value="Unassembled WGS sequence"/>
</dbReference>
<keyword evidence="5" id="KW-0378">Hydrolase</keyword>
<dbReference type="SMART" id="SM00380">
    <property type="entry name" value="AP2"/>
    <property type="match status" value="1"/>
</dbReference>
<name>A0ABV6ZU91_9PROT</name>
<dbReference type="InterPro" id="IPR003615">
    <property type="entry name" value="HNH_nuc"/>
</dbReference>
<dbReference type="PROSITE" id="PS51032">
    <property type="entry name" value="AP2_ERF"/>
    <property type="match status" value="1"/>
</dbReference>
<keyword evidence="5" id="KW-0540">Nuclease</keyword>
<dbReference type="InterPro" id="IPR016177">
    <property type="entry name" value="DNA-bd_dom_sf"/>
</dbReference>
<sequence length="180" mass="20164">MTDVIHIALTKGYSATIDADDAERVLSHRWYANETGYGVYAAAYIRPAPDARASRVYLHRFLVGARKGMTVDHVNRDTLDNRRANLRFATPLRQTLNRVTPTGNAGFKGVYFDKRRGNFRASIKFEYRARHIGVFDTAEAAARAYDAEAVRLFGADALLNFPPHLVPPPTGCLHRRAICT</sequence>
<reference evidence="6" key="1">
    <citation type="journal article" date="2019" name="Int. J. Syst. Evol. Microbiol.">
        <title>The Global Catalogue of Microorganisms (GCM) 10K type strain sequencing project: providing services to taxonomists for standard genome sequencing and annotation.</title>
        <authorList>
            <consortium name="The Broad Institute Genomics Platform"/>
            <consortium name="The Broad Institute Genome Sequencing Center for Infectious Disease"/>
            <person name="Wu L."/>
            <person name="Ma J."/>
        </authorList>
    </citation>
    <scope>NUCLEOTIDE SEQUENCE [LARGE SCALE GENOMIC DNA]</scope>
    <source>
        <strain evidence="6">KCTC 52487</strain>
    </source>
</reference>
<dbReference type="GO" id="GO:0004519">
    <property type="term" value="F:endonuclease activity"/>
    <property type="evidence" value="ECO:0007669"/>
    <property type="project" value="UniProtKB-KW"/>
</dbReference>
<gene>
    <name evidence="5" type="ORF">ACFOOR_02705</name>
</gene>
<feature type="domain" description="AP2/ERF" evidence="4">
    <location>
        <begin position="106"/>
        <end position="162"/>
    </location>
</feature>
<evidence type="ECO:0000259" key="4">
    <source>
        <dbReference type="PROSITE" id="PS51032"/>
    </source>
</evidence>
<dbReference type="PANTHER" id="PTHR31194">
    <property type="entry name" value="SHN SHINE , DNA BINDING / TRANSCRIPTION FACTOR"/>
    <property type="match status" value="1"/>
</dbReference>
<organism evidence="5 6">
    <name type="scientific">Hyphobacterium vulgare</name>
    <dbReference type="NCBI Taxonomy" id="1736751"/>
    <lineage>
        <taxon>Bacteria</taxon>
        <taxon>Pseudomonadati</taxon>
        <taxon>Pseudomonadota</taxon>
        <taxon>Alphaproteobacteria</taxon>
        <taxon>Maricaulales</taxon>
        <taxon>Maricaulaceae</taxon>
        <taxon>Hyphobacterium</taxon>
    </lineage>
</organism>
<evidence type="ECO:0000313" key="5">
    <source>
        <dbReference type="EMBL" id="MFC2925010.1"/>
    </source>
</evidence>
<keyword evidence="5" id="KW-0255">Endonuclease</keyword>
<keyword evidence="2" id="KW-0238">DNA-binding</keyword>
<evidence type="ECO:0000256" key="1">
    <source>
        <dbReference type="ARBA" id="ARBA00023015"/>
    </source>
</evidence>
<dbReference type="InterPro" id="IPR044925">
    <property type="entry name" value="His-Me_finger_sf"/>
</dbReference>
<dbReference type="SUPFAM" id="SSF54060">
    <property type="entry name" value="His-Me finger endonucleases"/>
    <property type="match status" value="1"/>
</dbReference>
<keyword evidence="6" id="KW-1185">Reference proteome</keyword>
<keyword evidence="1" id="KW-0805">Transcription regulation</keyword>
<dbReference type="InterPro" id="IPR036955">
    <property type="entry name" value="AP2/ERF_dom_sf"/>
</dbReference>
<accession>A0ABV6ZU91</accession>
<protein>
    <submittedName>
        <fullName evidence="5">HNH endonuclease</fullName>
    </submittedName>
</protein>
<dbReference type="Pfam" id="PF13392">
    <property type="entry name" value="HNH_3"/>
    <property type="match status" value="1"/>
</dbReference>
<keyword evidence="3" id="KW-0804">Transcription</keyword>
<evidence type="ECO:0000256" key="3">
    <source>
        <dbReference type="ARBA" id="ARBA00023163"/>
    </source>
</evidence>
<dbReference type="InterPro" id="IPR050913">
    <property type="entry name" value="AP2/ERF_ERF"/>
</dbReference>
<dbReference type="EMBL" id="JBHRSV010000001">
    <property type="protein sequence ID" value="MFC2925010.1"/>
    <property type="molecule type" value="Genomic_DNA"/>
</dbReference>
<comment type="caution">
    <text evidence="5">The sequence shown here is derived from an EMBL/GenBank/DDBJ whole genome shotgun (WGS) entry which is preliminary data.</text>
</comment>
<dbReference type="InterPro" id="IPR001471">
    <property type="entry name" value="AP2/ERF_dom"/>
</dbReference>
<proteinExistence type="predicted"/>
<dbReference type="SUPFAM" id="SSF54171">
    <property type="entry name" value="DNA-binding domain"/>
    <property type="match status" value="1"/>
</dbReference>
<dbReference type="PANTHER" id="PTHR31194:SF189">
    <property type="entry name" value="AP2_ERF DOMAIN-CONTAINING PROTEIN"/>
    <property type="match status" value="1"/>
</dbReference>
<evidence type="ECO:0000313" key="6">
    <source>
        <dbReference type="Proteomes" id="UP001595379"/>
    </source>
</evidence>
<dbReference type="RefSeq" id="WP_343163893.1">
    <property type="nucleotide sequence ID" value="NZ_JBHRSV010000001.1"/>
</dbReference>
<dbReference type="Gene3D" id="3.90.75.20">
    <property type="match status" value="1"/>
</dbReference>